<name>A0A6A4HAF1_9AGAR</name>
<dbReference type="Proteomes" id="UP000799118">
    <property type="component" value="Unassembled WGS sequence"/>
</dbReference>
<dbReference type="EMBL" id="ML769543">
    <property type="protein sequence ID" value="KAE9394766.1"/>
    <property type="molecule type" value="Genomic_DNA"/>
</dbReference>
<keyword evidence="2" id="KW-1185">Reference proteome</keyword>
<sequence>MVVPGQLRITTTLVLWTLIGNMNMAGTRFDLNAGATFGANMDFGIGMGMNFGAGSGMNFGAGSDFSM</sequence>
<proteinExistence type="predicted"/>
<accession>A0A6A4HAF1</accession>
<protein>
    <submittedName>
        <fullName evidence="1">Uncharacterized protein</fullName>
    </submittedName>
</protein>
<evidence type="ECO:0000313" key="2">
    <source>
        <dbReference type="Proteomes" id="UP000799118"/>
    </source>
</evidence>
<organism evidence="1 2">
    <name type="scientific">Gymnopus androsaceus JB14</name>
    <dbReference type="NCBI Taxonomy" id="1447944"/>
    <lineage>
        <taxon>Eukaryota</taxon>
        <taxon>Fungi</taxon>
        <taxon>Dikarya</taxon>
        <taxon>Basidiomycota</taxon>
        <taxon>Agaricomycotina</taxon>
        <taxon>Agaricomycetes</taxon>
        <taxon>Agaricomycetidae</taxon>
        <taxon>Agaricales</taxon>
        <taxon>Marasmiineae</taxon>
        <taxon>Omphalotaceae</taxon>
        <taxon>Gymnopus</taxon>
    </lineage>
</organism>
<reference evidence="1" key="1">
    <citation type="journal article" date="2019" name="Environ. Microbiol.">
        <title>Fungal ecological strategies reflected in gene transcription - a case study of two litter decomposers.</title>
        <authorList>
            <person name="Barbi F."/>
            <person name="Kohler A."/>
            <person name="Barry K."/>
            <person name="Baskaran P."/>
            <person name="Daum C."/>
            <person name="Fauchery L."/>
            <person name="Ihrmark K."/>
            <person name="Kuo A."/>
            <person name="LaButti K."/>
            <person name="Lipzen A."/>
            <person name="Morin E."/>
            <person name="Grigoriev I.V."/>
            <person name="Henrissat B."/>
            <person name="Lindahl B."/>
            <person name="Martin F."/>
        </authorList>
    </citation>
    <scope>NUCLEOTIDE SEQUENCE</scope>
    <source>
        <strain evidence="1">JB14</strain>
    </source>
</reference>
<dbReference type="AlphaFoldDB" id="A0A6A4HAF1"/>
<evidence type="ECO:0000313" key="1">
    <source>
        <dbReference type="EMBL" id="KAE9394766.1"/>
    </source>
</evidence>
<gene>
    <name evidence="1" type="ORF">BT96DRAFT_178651</name>
</gene>